<evidence type="ECO:0000256" key="2">
    <source>
        <dbReference type="ARBA" id="ARBA00005982"/>
    </source>
</evidence>
<evidence type="ECO:0000256" key="4">
    <source>
        <dbReference type="ARBA" id="ARBA00022989"/>
    </source>
</evidence>
<feature type="transmembrane region" description="Helical" evidence="6">
    <location>
        <begin position="491"/>
        <end position="516"/>
    </location>
</feature>
<dbReference type="AlphaFoldDB" id="A0AAW1W142"/>
<evidence type="ECO:0000256" key="3">
    <source>
        <dbReference type="ARBA" id="ARBA00022692"/>
    </source>
</evidence>
<accession>A0AAW1W142</accession>
<feature type="transmembrane region" description="Helical" evidence="6">
    <location>
        <begin position="103"/>
        <end position="124"/>
    </location>
</feature>
<gene>
    <name evidence="7" type="ORF">M0R45_036657</name>
</gene>
<evidence type="ECO:0000313" key="7">
    <source>
        <dbReference type="EMBL" id="KAK9912817.1"/>
    </source>
</evidence>
<organism evidence="7 8">
    <name type="scientific">Rubus argutus</name>
    <name type="common">Southern blackberry</name>
    <dbReference type="NCBI Taxonomy" id="59490"/>
    <lineage>
        <taxon>Eukaryota</taxon>
        <taxon>Viridiplantae</taxon>
        <taxon>Streptophyta</taxon>
        <taxon>Embryophyta</taxon>
        <taxon>Tracheophyta</taxon>
        <taxon>Spermatophyta</taxon>
        <taxon>Magnoliopsida</taxon>
        <taxon>eudicotyledons</taxon>
        <taxon>Gunneridae</taxon>
        <taxon>Pentapetalae</taxon>
        <taxon>rosids</taxon>
        <taxon>fabids</taxon>
        <taxon>Rosales</taxon>
        <taxon>Rosaceae</taxon>
        <taxon>Rosoideae</taxon>
        <taxon>Rosoideae incertae sedis</taxon>
        <taxon>Rubus</taxon>
    </lineage>
</organism>
<dbReference type="Pfam" id="PF00854">
    <property type="entry name" value="PTR2"/>
    <property type="match status" value="1"/>
</dbReference>
<feature type="transmembrane region" description="Helical" evidence="6">
    <location>
        <begin position="329"/>
        <end position="350"/>
    </location>
</feature>
<feature type="transmembrane region" description="Helical" evidence="6">
    <location>
        <begin position="201"/>
        <end position="223"/>
    </location>
</feature>
<feature type="transmembrane region" description="Helical" evidence="6">
    <location>
        <begin position="407"/>
        <end position="427"/>
    </location>
</feature>
<evidence type="ECO:0000256" key="1">
    <source>
        <dbReference type="ARBA" id="ARBA00004141"/>
    </source>
</evidence>
<comment type="similarity">
    <text evidence="2">Belongs to the major facilitator superfamily. Proton-dependent oligopeptide transporter (POT/PTR) (TC 2.A.17) family.</text>
</comment>
<dbReference type="SUPFAM" id="SSF103473">
    <property type="entry name" value="MFS general substrate transporter"/>
    <property type="match status" value="1"/>
</dbReference>
<name>A0AAW1W142_RUBAR</name>
<dbReference type="InterPro" id="IPR018456">
    <property type="entry name" value="PTR2_symporter_CS"/>
</dbReference>
<keyword evidence="5 6" id="KW-0472">Membrane</keyword>
<feature type="transmembrane region" description="Helical" evidence="6">
    <location>
        <begin position="176"/>
        <end position="195"/>
    </location>
</feature>
<feature type="transmembrane region" description="Helical" evidence="6">
    <location>
        <begin position="34"/>
        <end position="57"/>
    </location>
</feature>
<dbReference type="InterPro" id="IPR000109">
    <property type="entry name" value="POT_fam"/>
</dbReference>
<dbReference type="GO" id="GO:0006857">
    <property type="term" value="P:oligopeptide transport"/>
    <property type="evidence" value="ECO:0007669"/>
    <property type="project" value="InterPro"/>
</dbReference>
<feature type="transmembrane region" description="Helical" evidence="6">
    <location>
        <begin position="78"/>
        <end position="97"/>
    </location>
</feature>
<dbReference type="InterPro" id="IPR036259">
    <property type="entry name" value="MFS_trans_sf"/>
</dbReference>
<keyword evidence="3 6" id="KW-0812">Transmembrane</keyword>
<protein>
    <submittedName>
        <fullName evidence="7">Uncharacterized protein</fullName>
    </submittedName>
</protein>
<evidence type="ECO:0000256" key="6">
    <source>
        <dbReference type="SAM" id="Phobius"/>
    </source>
</evidence>
<evidence type="ECO:0000313" key="8">
    <source>
        <dbReference type="Proteomes" id="UP001457282"/>
    </source>
</evidence>
<feature type="transmembrane region" description="Helical" evidence="6">
    <location>
        <begin position="460"/>
        <end position="479"/>
    </location>
</feature>
<dbReference type="Gene3D" id="1.20.1250.20">
    <property type="entry name" value="MFS general substrate transporter like domains"/>
    <property type="match status" value="1"/>
</dbReference>
<keyword evidence="8" id="KW-1185">Reference proteome</keyword>
<proteinExistence type="inferred from homology"/>
<feature type="transmembrane region" description="Helical" evidence="6">
    <location>
        <begin position="370"/>
        <end position="387"/>
    </location>
</feature>
<sequence length="572" mass="64208">MALEKKGSELLVKMLSTNHQHQLIPSSTRGGWNAAIFIIFVEVAERFAFYGLVGNLIMYLTNELHQPTVTAAKNVNMWIGLSSLFPVLGAIVADSYLGRFRTIIYSTCIYFLGMVMLCLSASVVPRYYREGAYFVALYVLAVGEGGHKPCVQTFAADQFDEDTDEEKEVKSSFFNWWYLAIVITGTVATFGIVYIQDNVSWVLSYSVLTVVLVAGLVLFFIGIRKYRKESNLLGSPFTTVAQVFVAAARKWRVNNRRCWDDDAVYYGDDEDHENSGVHFKHKTLARTQQFRFLDNAMIIDDLDASSKVRNPWRLCPLNQVEEVKLVLRLIPIWLSCLMFHAVQSQLHTYFTKQGSMMIRSIGPHFQLPPASLQALVGIVIVITVPIYDRILVPTVRKFTGHPAGITVLQRIGVGLFLSIVTMVVSALTETKRVSVARENNLLDNPKAIVPMSVWWLLPQYLIMGLSDTFTVVGLQELFYDQMPDAMRSLGAAAYISILGVGSFFSSFIISSVVAISTKSGEPWLGNNLNRAHLDDFYWVLAGLSSLFFGIYLWVAMRFVYKKVVGEESSGEV</sequence>
<comment type="caution">
    <text evidence="7">The sequence shown here is derived from an EMBL/GenBank/DDBJ whole genome shotgun (WGS) entry which is preliminary data.</text>
</comment>
<feature type="transmembrane region" description="Helical" evidence="6">
    <location>
        <begin position="536"/>
        <end position="554"/>
    </location>
</feature>
<dbReference type="Proteomes" id="UP001457282">
    <property type="component" value="Unassembled WGS sequence"/>
</dbReference>
<comment type="subcellular location">
    <subcellularLocation>
        <location evidence="1">Membrane</location>
        <topology evidence="1">Multi-pass membrane protein</topology>
    </subcellularLocation>
</comment>
<dbReference type="EMBL" id="JBEDUW010000007">
    <property type="protein sequence ID" value="KAK9912817.1"/>
    <property type="molecule type" value="Genomic_DNA"/>
</dbReference>
<dbReference type="PROSITE" id="PS01022">
    <property type="entry name" value="PTR2_1"/>
    <property type="match status" value="1"/>
</dbReference>
<dbReference type="PANTHER" id="PTHR11654">
    <property type="entry name" value="OLIGOPEPTIDE TRANSPORTER-RELATED"/>
    <property type="match status" value="1"/>
</dbReference>
<reference evidence="7 8" key="1">
    <citation type="journal article" date="2023" name="G3 (Bethesda)">
        <title>A chromosome-length genome assembly and annotation of blackberry (Rubus argutus, cv. 'Hillquist').</title>
        <authorList>
            <person name="Bruna T."/>
            <person name="Aryal R."/>
            <person name="Dudchenko O."/>
            <person name="Sargent D.J."/>
            <person name="Mead D."/>
            <person name="Buti M."/>
            <person name="Cavallini A."/>
            <person name="Hytonen T."/>
            <person name="Andres J."/>
            <person name="Pham M."/>
            <person name="Weisz D."/>
            <person name="Mascagni F."/>
            <person name="Usai G."/>
            <person name="Natali L."/>
            <person name="Bassil N."/>
            <person name="Fernandez G.E."/>
            <person name="Lomsadze A."/>
            <person name="Armour M."/>
            <person name="Olukolu B."/>
            <person name="Poorten T."/>
            <person name="Britton C."/>
            <person name="Davik J."/>
            <person name="Ashrafi H."/>
            <person name="Aiden E.L."/>
            <person name="Borodovsky M."/>
            <person name="Worthington M."/>
        </authorList>
    </citation>
    <scope>NUCLEOTIDE SEQUENCE [LARGE SCALE GENOMIC DNA]</scope>
    <source>
        <strain evidence="7">PI 553951</strain>
    </source>
</reference>
<keyword evidence="4 6" id="KW-1133">Transmembrane helix</keyword>
<evidence type="ECO:0000256" key="5">
    <source>
        <dbReference type="ARBA" id="ARBA00023136"/>
    </source>
</evidence>
<dbReference type="GO" id="GO:0022857">
    <property type="term" value="F:transmembrane transporter activity"/>
    <property type="evidence" value="ECO:0007669"/>
    <property type="project" value="InterPro"/>
</dbReference>
<dbReference type="GO" id="GO:0016020">
    <property type="term" value="C:membrane"/>
    <property type="evidence" value="ECO:0007669"/>
    <property type="project" value="UniProtKB-SubCell"/>
</dbReference>